<dbReference type="Proteomes" id="UP000295129">
    <property type="component" value="Unassembled WGS sequence"/>
</dbReference>
<dbReference type="GO" id="GO:0044550">
    <property type="term" value="P:secondary metabolite biosynthetic process"/>
    <property type="evidence" value="ECO:0007669"/>
    <property type="project" value="UniProtKB-ARBA"/>
</dbReference>
<gene>
    <name evidence="6" type="ORF">C7389_1512</name>
</gene>
<feature type="domain" description="Carrier" evidence="5">
    <location>
        <begin position="1028"/>
        <end position="1103"/>
    </location>
</feature>
<dbReference type="Pfam" id="PF00550">
    <property type="entry name" value="PP-binding"/>
    <property type="match status" value="1"/>
</dbReference>
<dbReference type="FunFam" id="2.30.38.10:FF:000001">
    <property type="entry name" value="Non-ribosomal peptide synthetase PvdI"/>
    <property type="match status" value="1"/>
</dbReference>
<dbReference type="Pfam" id="PF00501">
    <property type="entry name" value="AMP-binding"/>
    <property type="match status" value="1"/>
</dbReference>
<evidence type="ECO:0000259" key="5">
    <source>
        <dbReference type="PROSITE" id="PS50075"/>
    </source>
</evidence>
<dbReference type="Gene3D" id="2.30.38.10">
    <property type="entry name" value="Luciferase, Domain 3"/>
    <property type="match status" value="1"/>
</dbReference>
<dbReference type="CDD" id="cd17649">
    <property type="entry name" value="A_NRPS_PvdJ-like"/>
    <property type="match status" value="1"/>
</dbReference>
<evidence type="ECO:0000256" key="3">
    <source>
        <dbReference type="ARBA" id="ARBA00022450"/>
    </source>
</evidence>
<dbReference type="AlphaFoldDB" id="A0A4R6DEG6"/>
<dbReference type="InterPro" id="IPR036736">
    <property type="entry name" value="ACP-like_sf"/>
</dbReference>
<dbReference type="FunFam" id="3.40.50.980:FF:000001">
    <property type="entry name" value="Non-ribosomal peptide synthetase"/>
    <property type="match status" value="1"/>
</dbReference>
<proteinExistence type="inferred from homology"/>
<keyword evidence="3" id="KW-0596">Phosphopantetheine</keyword>
<dbReference type="SUPFAM" id="SSF47336">
    <property type="entry name" value="ACP-like"/>
    <property type="match status" value="1"/>
</dbReference>
<evidence type="ECO:0000313" key="7">
    <source>
        <dbReference type="Proteomes" id="UP000295129"/>
    </source>
</evidence>
<dbReference type="CDD" id="cd19544">
    <property type="entry name" value="E-C_NRPS"/>
    <property type="match status" value="1"/>
</dbReference>
<dbReference type="Gene3D" id="1.10.1200.10">
    <property type="entry name" value="ACP-like"/>
    <property type="match status" value="1"/>
</dbReference>
<comment type="caution">
    <text evidence="6">The sequence shown here is derived from an EMBL/GenBank/DDBJ whole genome shotgun (WGS) entry which is preliminary data.</text>
</comment>
<dbReference type="GO" id="GO:0003824">
    <property type="term" value="F:catalytic activity"/>
    <property type="evidence" value="ECO:0007669"/>
    <property type="project" value="InterPro"/>
</dbReference>
<comment type="cofactor">
    <cofactor evidence="1">
        <name>pantetheine 4'-phosphate</name>
        <dbReference type="ChEBI" id="CHEBI:47942"/>
    </cofactor>
</comment>
<dbReference type="RefSeq" id="WP_133595287.1">
    <property type="nucleotide sequence ID" value="NZ_SNVV01000051.1"/>
</dbReference>
<dbReference type="SMART" id="SM00823">
    <property type="entry name" value="PKS_PP"/>
    <property type="match status" value="1"/>
</dbReference>
<dbReference type="InterPro" id="IPR000873">
    <property type="entry name" value="AMP-dep_synth/lig_dom"/>
</dbReference>
<accession>A0A4R6DEG6</accession>
<dbReference type="SUPFAM" id="SSF52777">
    <property type="entry name" value="CoA-dependent acyltransferases"/>
    <property type="match status" value="2"/>
</dbReference>
<dbReference type="FunFam" id="1.10.1200.10:FF:000005">
    <property type="entry name" value="Nonribosomal peptide synthetase 1"/>
    <property type="match status" value="1"/>
</dbReference>
<dbReference type="InterPro" id="IPR020845">
    <property type="entry name" value="AMP-binding_CS"/>
</dbReference>
<dbReference type="EMBL" id="SNVV01000051">
    <property type="protein sequence ID" value="TDN42358.1"/>
    <property type="molecule type" value="Genomic_DNA"/>
</dbReference>
<dbReference type="InterPro" id="IPR023213">
    <property type="entry name" value="CAT-like_dom_sf"/>
</dbReference>
<dbReference type="InterPro" id="IPR009081">
    <property type="entry name" value="PP-bd_ACP"/>
</dbReference>
<dbReference type="GO" id="GO:0005737">
    <property type="term" value="C:cytoplasm"/>
    <property type="evidence" value="ECO:0007669"/>
    <property type="project" value="TreeGrafter"/>
</dbReference>
<dbReference type="InterPro" id="IPR045851">
    <property type="entry name" value="AMP-bd_C_sf"/>
</dbReference>
<organism evidence="6 7">
    <name type="scientific">Azoarcus indigens</name>
    <dbReference type="NCBI Taxonomy" id="29545"/>
    <lineage>
        <taxon>Bacteria</taxon>
        <taxon>Pseudomonadati</taxon>
        <taxon>Pseudomonadota</taxon>
        <taxon>Betaproteobacteria</taxon>
        <taxon>Rhodocyclales</taxon>
        <taxon>Zoogloeaceae</taxon>
        <taxon>Azoarcus</taxon>
    </lineage>
</organism>
<dbReference type="InterPro" id="IPR001242">
    <property type="entry name" value="Condensation_dom"/>
</dbReference>
<dbReference type="OrthoDB" id="6297021at2"/>
<dbReference type="SUPFAM" id="SSF56801">
    <property type="entry name" value="Acetyl-CoA synthetase-like"/>
    <property type="match status" value="1"/>
</dbReference>
<dbReference type="PANTHER" id="PTHR45527:SF1">
    <property type="entry name" value="FATTY ACID SYNTHASE"/>
    <property type="match status" value="1"/>
</dbReference>
<evidence type="ECO:0000313" key="6">
    <source>
        <dbReference type="EMBL" id="TDN42358.1"/>
    </source>
</evidence>
<feature type="non-terminal residue" evidence="6">
    <location>
        <position position="1"/>
    </location>
</feature>
<dbReference type="FunFam" id="3.30.300.30:FF:000010">
    <property type="entry name" value="Enterobactin synthetase component F"/>
    <property type="match status" value="1"/>
</dbReference>
<dbReference type="InterPro" id="IPR010071">
    <property type="entry name" value="AA_adenyl_dom"/>
</dbReference>
<keyword evidence="7" id="KW-1185">Reference proteome</keyword>
<comment type="similarity">
    <text evidence="2">Belongs to the ATP-dependent AMP-binding enzyme family.</text>
</comment>
<reference evidence="6 7" key="1">
    <citation type="submission" date="2019-03" db="EMBL/GenBank/DDBJ databases">
        <title>Genomic Encyclopedia of Type Strains, Phase IV (KMG-IV): sequencing the most valuable type-strain genomes for metagenomic binning, comparative biology and taxonomic classification.</title>
        <authorList>
            <person name="Goeker M."/>
        </authorList>
    </citation>
    <scope>NUCLEOTIDE SEQUENCE [LARGE SCALE GENOMIC DNA]</scope>
    <source>
        <strain evidence="6 7">DSM 12121</strain>
    </source>
</reference>
<dbReference type="Gene3D" id="3.40.50.980">
    <property type="match status" value="2"/>
</dbReference>
<dbReference type="InterPro" id="IPR006162">
    <property type="entry name" value="Ppantetheine_attach_site"/>
</dbReference>
<dbReference type="GO" id="GO:0043041">
    <property type="term" value="P:amino acid activation for nonribosomal peptide biosynthetic process"/>
    <property type="evidence" value="ECO:0007669"/>
    <property type="project" value="TreeGrafter"/>
</dbReference>
<dbReference type="InterPro" id="IPR020806">
    <property type="entry name" value="PKS_PP-bd"/>
</dbReference>
<dbReference type="Pfam" id="PF00668">
    <property type="entry name" value="Condensation"/>
    <property type="match status" value="1"/>
</dbReference>
<dbReference type="PROSITE" id="PS00455">
    <property type="entry name" value="AMP_BINDING"/>
    <property type="match status" value="1"/>
</dbReference>
<dbReference type="PROSITE" id="PS50075">
    <property type="entry name" value="CARRIER"/>
    <property type="match status" value="1"/>
</dbReference>
<dbReference type="PANTHER" id="PTHR45527">
    <property type="entry name" value="NONRIBOSOMAL PEPTIDE SYNTHETASE"/>
    <property type="match status" value="1"/>
</dbReference>
<dbReference type="Gene3D" id="3.30.559.10">
    <property type="entry name" value="Chloramphenicol acetyltransferase-like domain"/>
    <property type="match status" value="1"/>
</dbReference>
<evidence type="ECO:0000256" key="1">
    <source>
        <dbReference type="ARBA" id="ARBA00001957"/>
    </source>
</evidence>
<dbReference type="Gene3D" id="3.30.559.30">
    <property type="entry name" value="Nonribosomal peptide synthetase, condensation domain"/>
    <property type="match status" value="1"/>
</dbReference>
<dbReference type="Pfam" id="PF13193">
    <property type="entry name" value="AMP-binding_C"/>
    <property type="match status" value="1"/>
</dbReference>
<sequence>QGLPASVKRLFQHPQLAAFAAALESEPQPAEVVVPPNRIPADCTAITPEMLTLVELDQEEIGRIEAAVPGGAANIQDIYPLAPLQEGILFHHLIQSEGDAYIARTLLGFDKRARLEGFIASLNQVIARHDILRTGVHWEGLREPVQVVHRHAEVRVHWLETGPGEDARARLDEYVALGRYRIDVRKAPLIHAVAVQQPDRCLLALPCHHLISDHTTLELLVGEIALLQQGRNAELLEPVPFRRFVAQAKLGVSAAEHQAFFTRLLGDVAEPTAPFGLLDVRGDGSGVEETRLSLEAPLARAIREHARSRGVSAASLFHLAWAMALGVVAGRNDVVFGTVLFGRMQAGAQADKAMGLFINTLPMRIRLRAGSVLECLEQTHRTLSDLLHHEHASLALAQRCSGLPGGTPLFSALLNYRYGSSEKPDYGNAWQGLEALGGEERTNYPVTLSVDDLGEGFDLVVQVVRPTGTRRLGDYMLQALSAIVDALGEAPERALSDVPLLSAAEREQLKGWSENGAPPASAAPIHRLIEAQAAAHPDAVAVIFGEAQLSYGELNQRANQLAHHLTGRGVGPEVKVGIAVERSLEMVVGLLAILKAGGAYVPLDPEYPAERLGYMMDDSGIGLLLTQRALRAQLPLPGGLAVLELDTLALTAEPAHNPDVPLSGENLAYVIYTSGSTGRPKAVAVAHAPLAMHLQAVIGQFGLSPNDRLLQFASLSFDAAVSQWASPLLAGAATVILAAEDRETARLTAEARARGLTAFHLPPAYLRELAATQDESGLPVRLCIGGGEAWPAENYRTACKAFMPERLVNSYGPTEAVISPCVWEGRRDDILQSAYVPIGRPVGERKAYVLDTELNLTPAGVAGELYLGGVGLARGYLNRPGLSAERFIADPYDESGGRLYRTGDLVRWNAEGELEYLGRIDHQVKIRGFRIELGEVEAQLLAQPQIREAVVVADEGPGGARLVGYVSAQAGAEIDTAELRTKLGEQLPDYMVPSVLMVLDALPLNANGKIDRKALPKAEAGSTQAYEAPQGEVEEQLAAIWAEVLGVERVGRQDSFFELGGHSLLAIQIVARVGDRLNQSLSLREVFLHPRLMDMASALNQGEEEQSVADVLASIDAFIDDLETA</sequence>
<dbReference type="PROSITE" id="PS00012">
    <property type="entry name" value="PHOSPHOPANTETHEINE"/>
    <property type="match status" value="1"/>
</dbReference>
<dbReference type="InterPro" id="IPR025110">
    <property type="entry name" value="AMP-bd_C"/>
</dbReference>
<dbReference type="NCBIfam" id="TIGR01733">
    <property type="entry name" value="AA-adenyl-dom"/>
    <property type="match status" value="1"/>
</dbReference>
<evidence type="ECO:0000256" key="2">
    <source>
        <dbReference type="ARBA" id="ARBA00006432"/>
    </source>
</evidence>
<name>A0A4R6DEG6_9RHOO</name>
<dbReference type="FunFam" id="3.40.50.12780:FF:000012">
    <property type="entry name" value="Non-ribosomal peptide synthetase"/>
    <property type="match status" value="1"/>
</dbReference>
<evidence type="ECO:0000256" key="4">
    <source>
        <dbReference type="ARBA" id="ARBA00022553"/>
    </source>
</evidence>
<dbReference type="GO" id="GO:0031177">
    <property type="term" value="F:phosphopantetheine binding"/>
    <property type="evidence" value="ECO:0007669"/>
    <property type="project" value="InterPro"/>
</dbReference>
<dbReference type="Gene3D" id="3.30.300.30">
    <property type="match status" value="1"/>
</dbReference>
<keyword evidence="4" id="KW-0597">Phosphoprotein</keyword>
<protein>
    <submittedName>
        <fullName evidence="6">Amino acid adenylation domain-containing protein</fullName>
    </submittedName>
</protein>